<protein>
    <submittedName>
        <fullName evidence="1">Isocitrate lyase/phosphoenolpyruvate mutase family protein</fullName>
    </submittedName>
</protein>
<dbReference type="InterPro" id="IPR015813">
    <property type="entry name" value="Pyrv/PenolPyrv_kinase-like_dom"/>
</dbReference>
<dbReference type="PANTHER" id="PTHR42905:SF16">
    <property type="entry name" value="CARBOXYPHOSPHONOENOLPYRUVATE PHOSPHONOMUTASE-LIKE PROTEIN (AFU_ORTHOLOGUE AFUA_5G07230)"/>
    <property type="match status" value="1"/>
</dbReference>
<dbReference type="Proteomes" id="UP001354931">
    <property type="component" value="Unassembled WGS sequence"/>
</dbReference>
<accession>A0ABU6FFS7</accession>
<dbReference type="CDD" id="cd00377">
    <property type="entry name" value="ICL_PEPM"/>
    <property type="match status" value="1"/>
</dbReference>
<dbReference type="SUPFAM" id="SSF51621">
    <property type="entry name" value="Phosphoenolpyruvate/pyruvate domain"/>
    <property type="match status" value="1"/>
</dbReference>
<feature type="non-terminal residue" evidence="1">
    <location>
        <position position="1"/>
    </location>
</feature>
<comment type="caution">
    <text evidence="1">The sequence shown here is derived from an EMBL/GenBank/DDBJ whole genome shotgun (WGS) entry which is preliminary data.</text>
</comment>
<keyword evidence="2" id="KW-1185">Reference proteome</keyword>
<dbReference type="InterPro" id="IPR040442">
    <property type="entry name" value="Pyrv_kinase-like_dom_sf"/>
</dbReference>
<dbReference type="Pfam" id="PF13714">
    <property type="entry name" value="PEP_mutase"/>
    <property type="match status" value="1"/>
</dbReference>
<evidence type="ECO:0000313" key="2">
    <source>
        <dbReference type="Proteomes" id="UP001354931"/>
    </source>
</evidence>
<sequence>PLAFGAPPRVCPGRDHAMALAAGALAHRRPSATPSATPFARLHCQDAPLLLLPNAWDCASAAALAAEGFEAVGTTSLGVAAAAGLPDGAGVTADATLALARRLGRTALLFTIDMEGGFSDDPQEVADLARQLSAAGAAGINIEDGRVDGSLTPARRHAAKIAAVKAAVPELFVNARTDTYWLGSGHADTEERLTAYQQAGADGLFVPGLAEPDRIRDLASRFELPLNILYAPTGPTLDELAALGVRRVSLGSLLYRRALGAAVATARAVRDGRRPTGDTLSYGEVQAL</sequence>
<dbReference type="EMBL" id="JAOZYC010000174">
    <property type="protein sequence ID" value="MEB8342906.1"/>
    <property type="molecule type" value="Genomic_DNA"/>
</dbReference>
<dbReference type="RefSeq" id="WP_326022490.1">
    <property type="nucleotide sequence ID" value="NZ_JAOZYC010000174.1"/>
</dbReference>
<organism evidence="1 2">
    <name type="scientific">Streptomyces endophyticus</name>
    <dbReference type="NCBI Taxonomy" id="714166"/>
    <lineage>
        <taxon>Bacteria</taxon>
        <taxon>Bacillati</taxon>
        <taxon>Actinomycetota</taxon>
        <taxon>Actinomycetes</taxon>
        <taxon>Kitasatosporales</taxon>
        <taxon>Streptomycetaceae</taxon>
        <taxon>Streptomyces</taxon>
    </lineage>
</organism>
<reference evidence="1 2" key="1">
    <citation type="submission" date="2022-10" db="EMBL/GenBank/DDBJ databases">
        <authorList>
            <person name="Xie J."/>
            <person name="Shen N."/>
        </authorList>
    </citation>
    <scope>NUCLEOTIDE SEQUENCE [LARGE SCALE GENOMIC DNA]</scope>
    <source>
        <strain evidence="1 2">YIM65594</strain>
    </source>
</reference>
<dbReference type="GO" id="GO:0016829">
    <property type="term" value="F:lyase activity"/>
    <property type="evidence" value="ECO:0007669"/>
    <property type="project" value="UniProtKB-KW"/>
</dbReference>
<gene>
    <name evidence="1" type="ORF">OKJ99_35975</name>
</gene>
<evidence type="ECO:0000313" key="1">
    <source>
        <dbReference type="EMBL" id="MEB8342906.1"/>
    </source>
</evidence>
<dbReference type="InterPro" id="IPR039556">
    <property type="entry name" value="ICL/PEPM"/>
</dbReference>
<proteinExistence type="predicted"/>
<dbReference type="PANTHER" id="PTHR42905">
    <property type="entry name" value="PHOSPHOENOLPYRUVATE CARBOXYLASE"/>
    <property type="match status" value="1"/>
</dbReference>
<name>A0ABU6FFS7_9ACTN</name>
<keyword evidence="1" id="KW-0456">Lyase</keyword>
<dbReference type="Gene3D" id="3.20.20.60">
    <property type="entry name" value="Phosphoenolpyruvate-binding domains"/>
    <property type="match status" value="1"/>
</dbReference>